<dbReference type="EMBL" id="JBJXBP010000005">
    <property type="protein sequence ID" value="KAL3830733.1"/>
    <property type="molecule type" value="Genomic_DNA"/>
</dbReference>
<feature type="transmembrane region" description="Helical" evidence="9">
    <location>
        <begin position="155"/>
        <end position="175"/>
    </location>
</feature>
<feature type="domain" description="CAAX prenyl protease 1 N-terminal" evidence="11">
    <location>
        <begin position="25"/>
        <end position="201"/>
    </location>
</feature>
<feature type="binding site" evidence="8">
    <location>
        <position position="280"/>
    </location>
    <ligand>
        <name>Zn(2+)</name>
        <dbReference type="ChEBI" id="CHEBI:29105"/>
        <note>catalytic</note>
    </ligand>
</feature>
<comment type="subcellular location">
    <subcellularLocation>
        <location evidence="9">Endoplasmic reticulum membrane</location>
        <topology evidence="9">Multi-pass membrane protein</topology>
    </subcellularLocation>
</comment>
<evidence type="ECO:0000256" key="9">
    <source>
        <dbReference type="RuleBase" id="RU366005"/>
    </source>
</evidence>
<evidence type="ECO:0000256" key="4">
    <source>
        <dbReference type="ARBA" id="ARBA00022833"/>
    </source>
</evidence>
<dbReference type="Pfam" id="PF01435">
    <property type="entry name" value="Peptidase_M48"/>
    <property type="match status" value="1"/>
</dbReference>
<proteinExistence type="inferred from homology"/>
<reference evidence="12 13" key="1">
    <citation type="submission" date="2024-12" db="EMBL/GenBank/DDBJ databases">
        <title>The unique morphological basis and parallel evolutionary history of personate flowers in Penstemon.</title>
        <authorList>
            <person name="Depatie T.H."/>
            <person name="Wessinger C.A."/>
        </authorList>
    </citation>
    <scope>NUCLEOTIDE SEQUENCE [LARGE SCALE GENOMIC DNA]</scope>
    <source>
        <strain evidence="12">WTNN_2</strain>
        <tissue evidence="12">Leaf</tissue>
    </source>
</reference>
<dbReference type="GO" id="GO:0071586">
    <property type="term" value="P:CAAX-box protein processing"/>
    <property type="evidence" value="ECO:0007669"/>
    <property type="project" value="UniProtKB-UniRule"/>
</dbReference>
<feature type="transmembrane region" description="Helical" evidence="9">
    <location>
        <begin position="66"/>
        <end position="85"/>
    </location>
</feature>
<dbReference type="Gene3D" id="3.30.2010.10">
    <property type="entry name" value="Metalloproteases ('zincins'), catalytic domain"/>
    <property type="match status" value="1"/>
</dbReference>
<dbReference type="AlphaFoldDB" id="A0ABD3T2W5"/>
<sequence>MDPMEAILGFAIMMYMFESYLDLRQYTALKSPTLPKPLVGVISQKKFEKSRAYNIEKSRLHLVHKLVIVLMDSSLLYFGILPWFWKMSGEFLVHANINAENETFHTLAFLACLMFKILITNFAFSVYSTFVVEARHGLNKKTVRSFSWYILKETILAIVIGAPIVASIIAIVQIVGPYLPVYLWTFNFVLALVTTTPYPIISVGFNRFKHLPSCNLRGKIVTLAWALNFPVKKLLVFPRSETPRDSYAYTYGILKKKRIVLCDKLLKQCKDDEIVAVIAHELGHWKLNHTMYSFITAQILTLLQFGGCTLVMNSKDLFLSFGFDTQPVVMGFIISLYAVVPLQRLLSFLFNLVSWAFDFEADSFAKKTGYGSPLRAALIKLQELEDLSSINTDPWYDVFHYPEPSLVQRIAAMDESEWL</sequence>
<evidence type="ECO:0000313" key="12">
    <source>
        <dbReference type="EMBL" id="KAL3830733.1"/>
    </source>
</evidence>
<evidence type="ECO:0000313" key="13">
    <source>
        <dbReference type="Proteomes" id="UP001634393"/>
    </source>
</evidence>
<evidence type="ECO:0000256" key="8">
    <source>
        <dbReference type="PIRSR" id="PIRSR627057-2"/>
    </source>
</evidence>
<keyword evidence="5 9" id="KW-0482">Metalloprotease</keyword>
<comment type="similarity">
    <text evidence="9">Belongs to the peptidase M48A family.</text>
</comment>
<keyword evidence="9" id="KW-1133">Transmembrane helix</keyword>
<comment type="catalytic activity">
    <reaction evidence="6 9">
        <text>Hydrolyzes the peptide bond -P2-(S-farnesyl or geranylgeranyl)C-P1'-P2'-P3'-COOH where P1' and P2' are amino acids with aliphatic side chains and P3' is any C-terminal residue.</text>
        <dbReference type="EC" id="3.4.24.84"/>
    </reaction>
</comment>
<keyword evidence="9" id="KW-0472">Membrane</keyword>
<feature type="transmembrane region" description="Helical" evidence="9">
    <location>
        <begin position="332"/>
        <end position="357"/>
    </location>
</feature>
<evidence type="ECO:0000256" key="5">
    <source>
        <dbReference type="ARBA" id="ARBA00023049"/>
    </source>
</evidence>
<feature type="transmembrane region" description="Helical" evidence="9">
    <location>
        <begin position="291"/>
        <end position="312"/>
    </location>
</feature>
<evidence type="ECO:0000256" key="2">
    <source>
        <dbReference type="ARBA" id="ARBA00022723"/>
    </source>
</evidence>
<organism evidence="12 13">
    <name type="scientific">Penstemon smallii</name>
    <dbReference type="NCBI Taxonomy" id="265156"/>
    <lineage>
        <taxon>Eukaryota</taxon>
        <taxon>Viridiplantae</taxon>
        <taxon>Streptophyta</taxon>
        <taxon>Embryophyta</taxon>
        <taxon>Tracheophyta</taxon>
        <taxon>Spermatophyta</taxon>
        <taxon>Magnoliopsida</taxon>
        <taxon>eudicotyledons</taxon>
        <taxon>Gunneridae</taxon>
        <taxon>Pentapetalae</taxon>
        <taxon>asterids</taxon>
        <taxon>lamiids</taxon>
        <taxon>Lamiales</taxon>
        <taxon>Plantaginaceae</taxon>
        <taxon>Cheloneae</taxon>
        <taxon>Penstemon</taxon>
    </lineage>
</organism>
<dbReference type="Proteomes" id="UP001634393">
    <property type="component" value="Unassembled WGS sequence"/>
</dbReference>
<dbReference type="GO" id="GO:0005789">
    <property type="term" value="C:endoplasmic reticulum membrane"/>
    <property type="evidence" value="ECO:0007669"/>
    <property type="project" value="UniProtKB-SubCell"/>
</dbReference>
<evidence type="ECO:0000256" key="7">
    <source>
        <dbReference type="PIRSR" id="PIRSR627057-1"/>
    </source>
</evidence>
<feature type="active site" description="Proton donor" evidence="7">
    <location>
        <position position="362"/>
    </location>
</feature>
<evidence type="ECO:0000256" key="1">
    <source>
        <dbReference type="ARBA" id="ARBA00022670"/>
    </source>
</evidence>
<dbReference type="InterPro" id="IPR027057">
    <property type="entry name" value="CAXX_Prtase_1"/>
</dbReference>
<evidence type="ECO:0000259" key="10">
    <source>
        <dbReference type="Pfam" id="PF01435"/>
    </source>
</evidence>
<keyword evidence="9" id="KW-0812">Transmembrane</keyword>
<dbReference type="GO" id="GO:0004222">
    <property type="term" value="F:metalloendopeptidase activity"/>
    <property type="evidence" value="ECO:0007669"/>
    <property type="project" value="UniProtKB-UniRule"/>
</dbReference>
<dbReference type="CDD" id="cd07343">
    <property type="entry name" value="M48A_Zmpste24p_like"/>
    <property type="match status" value="1"/>
</dbReference>
<dbReference type="InterPro" id="IPR001915">
    <property type="entry name" value="Peptidase_M48"/>
</dbReference>
<keyword evidence="13" id="KW-1185">Reference proteome</keyword>
<dbReference type="PANTHER" id="PTHR10120">
    <property type="entry name" value="CAAX PRENYL PROTEASE 1"/>
    <property type="match status" value="1"/>
</dbReference>
<feature type="transmembrane region" description="Helical" evidence="9">
    <location>
        <begin position="6"/>
        <end position="23"/>
    </location>
</feature>
<comment type="cofactor">
    <cofactor evidence="8 9">
        <name>Zn(2+)</name>
        <dbReference type="ChEBI" id="CHEBI:29105"/>
    </cofactor>
    <text evidence="8 9">Binds 1 zinc ion per subunit.</text>
</comment>
<evidence type="ECO:0000259" key="11">
    <source>
        <dbReference type="Pfam" id="PF16491"/>
    </source>
</evidence>
<evidence type="ECO:0000256" key="6">
    <source>
        <dbReference type="ARBA" id="ARBA00044456"/>
    </source>
</evidence>
<feature type="domain" description="Peptidase M48" evidence="10">
    <location>
        <begin position="217"/>
        <end position="415"/>
    </location>
</feature>
<dbReference type="EC" id="3.4.24.84" evidence="9"/>
<dbReference type="Pfam" id="PF16491">
    <property type="entry name" value="Peptidase_M48_N"/>
    <property type="match status" value="1"/>
</dbReference>
<accession>A0ABD3T2W5</accession>
<keyword evidence="2 8" id="KW-0479">Metal-binding</keyword>
<feature type="active site" evidence="7">
    <location>
        <position position="281"/>
    </location>
</feature>
<keyword evidence="9" id="KW-0256">Endoplasmic reticulum</keyword>
<protein>
    <recommendedName>
        <fullName evidence="9">CAAX prenyl protease</fullName>
        <ecNumber evidence="9">3.4.24.84</ecNumber>
    </recommendedName>
</protein>
<feature type="transmembrane region" description="Helical" evidence="9">
    <location>
        <begin position="105"/>
        <end position="134"/>
    </location>
</feature>
<evidence type="ECO:0000256" key="3">
    <source>
        <dbReference type="ARBA" id="ARBA00022801"/>
    </source>
</evidence>
<name>A0ABD3T2W5_9LAMI</name>
<comment type="caution">
    <text evidence="12">The sequence shown here is derived from an EMBL/GenBank/DDBJ whole genome shotgun (WGS) entry which is preliminary data.</text>
</comment>
<keyword evidence="3 9" id="KW-0378">Hydrolase</keyword>
<keyword evidence="1 9" id="KW-0645">Protease</keyword>
<feature type="transmembrane region" description="Helical" evidence="9">
    <location>
        <begin position="181"/>
        <end position="201"/>
    </location>
</feature>
<gene>
    <name evidence="12" type="ORF">ACJIZ3_019535</name>
</gene>
<keyword evidence="4 8" id="KW-0862">Zinc</keyword>
<feature type="binding site" evidence="8">
    <location>
        <position position="284"/>
    </location>
    <ligand>
        <name>Zn(2+)</name>
        <dbReference type="ChEBI" id="CHEBI:29105"/>
        <note>catalytic</note>
    </ligand>
</feature>
<dbReference type="InterPro" id="IPR032456">
    <property type="entry name" value="Peptidase_M48_N"/>
</dbReference>
<comment type="function">
    <text evidence="9">Proteolytically removes the C-terminal three residues of farnesylated proteins.</text>
</comment>
<dbReference type="GO" id="GO:0046872">
    <property type="term" value="F:metal ion binding"/>
    <property type="evidence" value="ECO:0007669"/>
    <property type="project" value="UniProtKB-UniRule"/>
</dbReference>